<accession>A0AAW3A158</accession>
<feature type="region of interest" description="Disordered" evidence="1">
    <location>
        <begin position="1212"/>
        <end position="1241"/>
    </location>
</feature>
<dbReference type="PROSITE" id="PS50011">
    <property type="entry name" value="PROTEIN_KINASE_DOM"/>
    <property type="match status" value="1"/>
</dbReference>
<feature type="compositionally biased region" description="Basic residues" evidence="1">
    <location>
        <begin position="242"/>
        <end position="257"/>
    </location>
</feature>
<feature type="compositionally biased region" description="Polar residues" evidence="1">
    <location>
        <begin position="370"/>
        <end position="386"/>
    </location>
</feature>
<feature type="compositionally biased region" description="Low complexity" evidence="1">
    <location>
        <begin position="31"/>
        <end position="42"/>
    </location>
</feature>
<feature type="compositionally biased region" description="Polar residues" evidence="1">
    <location>
        <begin position="212"/>
        <end position="224"/>
    </location>
</feature>
<feature type="compositionally biased region" description="Low complexity" evidence="1">
    <location>
        <begin position="348"/>
        <end position="366"/>
    </location>
</feature>
<evidence type="ECO:0000313" key="3">
    <source>
        <dbReference type="EMBL" id="KAL0496702.1"/>
    </source>
</evidence>
<reference evidence="3 4" key="1">
    <citation type="submission" date="2024-02" db="EMBL/GenBank/DDBJ databases">
        <title>FIRST GENOME SEQUENCES OF Leishmania (Viannia) shawi, Leishmania (Viannia) lindenbergi AND Leishmania (Viannia) utingensis.</title>
        <authorList>
            <person name="Resadore F."/>
            <person name="Custodio M.G.F."/>
            <person name="Boite M.C."/>
            <person name="Cupolillo E."/>
            <person name="Ferreira G.E.M."/>
        </authorList>
    </citation>
    <scope>NUCLEOTIDE SEQUENCE [LARGE SCALE GENOMIC DNA]</scope>
    <source>
        <strain evidence="3 4">MHOM/BR/1966/M15733</strain>
    </source>
</reference>
<feature type="domain" description="Protein kinase" evidence="2">
    <location>
        <begin position="1006"/>
        <end position="1385"/>
    </location>
</feature>
<feature type="compositionally biased region" description="Polar residues" evidence="1">
    <location>
        <begin position="333"/>
        <end position="346"/>
    </location>
</feature>
<feature type="region of interest" description="Disordered" evidence="1">
    <location>
        <begin position="1791"/>
        <end position="1896"/>
    </location>
</feature>
<feature type="region of interest" description="Disordered" evidence="1">
    <location>
        <begin position="189"/>
        <end position="386"/>
    </location>
</feature>
<organism evidence="3 4">
    <name type="scientific">Leishmania lindenbergi</name>
    <dbReference type="NCBI Taxonomy" id="651832"/>
    <lineage>
        <taxon>Eukaryota</taxon>
        <taxon>Discoba</taxon>
        <taxon>Euglenozoa</taxon>
        <taxon>Kinetoplastea</taxon>
        <taxon>Metakinetoplastina</taxon>
        <taxon>Trypanosomatida</taxon>
        <taxon>Trypanosomatidae</taxon>
        <taxon>Leishmaniinae</taxon>
        <taxon>Leishmania</taxon>
    </lineage>
</organism>
<protein>
    <recommendedName>
        <fullName evidence="2">Protein kinase domain-containing protein</fullName>
    </recommendedName>
</protein>
<comment type="caution">
    <text evidence="3">The sequence shown here is derived from an EMBL/GenBank/DDBJ whole genome shotgun (WGS) entry which is preliminary data.</text>
</comment>
<feature type="compositionally biased region" description="Polar residues" evidence="1">
    <location>
        <begin position="1986"/>
        <end position="2001"/>
    </location>
</feature>
<evidence type="ECO:0000259" key="2">
    <source>
        <dbReference type="PROSITE" id="PS50011"/>
    </source>
</evidence>
<sequence>MTSRFKQFLVTDSDEDTTLRDAQETLPQLSTEAETAQTAPQASVTLNPASQNAFSGTQVSVETPALYEATAPVGTATHISLHTATPLSRSVASSTHFVEESVPHGVDGGGNPADLTVGTSISFQESPIPRGGAEQVGASPQSVNFSAATFSPLLSVRSDSMSARPAPKMPSRADSGYAFNASRTLAADANMSAPQEESEEPKVCAEAEQSQRSKSQLFTATTDGVTPREPGASAASDDQNKKGTKVVRRRVVERRKKGADPSDSGKLMRIDEQVIRPGRANGAASTAATPVESPRTPGGELRRLPPRVPTTRADSRGVSPRLPRRAHSAKDAQLSTRSHHTNSSVANPLLTLQSSQLRRSPQMPSPTALDDTSPTFTVDESGQRVSISQDDVRQIMTEDGRQTWMLCSPRRGDTAAACVQEVPPPPQKLSRRAQDTLTQKRRALEVGVKKRRIDSKEHCVEPEKRLSTSRRTRRSFAFPAAAFYSDKVAHHHCEIAIWLQDNQWTKYVYDGMEVCTEVRRASATVTNREDTEKVVRTLQPVQVEPSVGGTGMCKCVVYDSTNEDDALRRLIDSNHAREDGVRRYLNLQPMQLANVETHQMVDPQLESPGRRSVSPSEAQSAVEPMQRSATEQRGLATLGGLWCTVEALGEDGRPAARKGMSAPRRILRICGGQALSIQLHVGSDEMFDVRCYELLLFPRESLSPSAVNYGSEGLTLGQVVAPPASSFPLTPRIIDDPVVLREYKKRLLATKSRQVALMNFEDDCATFATAPTASGDAGKAGGIAGQYLTLTTVTISSRQKYTIELTLVMLPFRTGGILGGKTVAEVPRFCATTVLLYRRLQGLSLSFSTKSAFMSAYKALLWATECDIVDVQHADGEGGAVSGASYSKLRVCATTSPMVPWVASFGKSLPGQPTENAFHSNCLDFSALALGAPPGADQGTNVGERDPLTLEDFVIFEGEHGAEGDDTDTQSGRIGTPGRQRRRSSIYTSTLGLPKAANTEGGSALHSADTLVGLTAFGVIRRAVSQKTSEVFDVRVMPRNRGRMAPTTWDGTAVTEEGRAAANRKTVKTQEERLLQQDAEAAIMIEYVSRLPFHSRVYGVLVDDQRYYIFQEPWVSALSLEESMKGSPEHDALMSNEMFREMTRTTAVMSLKDFIHAVLHPGVCELRPKEEVWLEIAQVLAAQLLLLVTSLHGKGMLLGPCPPQRLLVRVEDPSKGSRQAEEESNVSTAGKKKATPTPSVTSSNIQLFVPDIGVNTLAWGYERQQCGVLEYLPPMYVLEQMLYDSFGREERPWTMRDDWWTYLVLCFELFAGDGSALVTPETTAVIPTPTPTLTKFFSPVHILDVWQKVVTDTASGASSTAAKTIGLRTRRYVHQRVLKSVSRFIDSWVVTKAEEMQYFGTTAADHGRRIVRAVPLLPAVQNKAIGVSLAAMYLKSTKEVSDTSSIAFQADSDEAGDGAVENILVNMPWIFQVRDFFDTILDTVFAPTPCSVHGPALRLVSHPFFRGVQLAKVFDGSHIYSAAVADYAEKHLTKSKVQAALLDYRTRTYRGLLRLRSEMPLMITGSTYSTSVRTNTGAPLRILSSPAFCEEHAVCENEDSQARRGVEVDPAEGLVFSRTNSMAPSAIPSPRSQSSATGMWGQQRLKAIYDPAEWHSIAALETEVRGALHFYGPRESVSRRRAPAEADYPSNPVSISNRPMQPMRRHSELVQAETASMTSSGCRRNPREYEHVVDSKVARAPAAQPQRSARGSVNSSFRSDATMTTSRSAFGQTNTAPLVQPLKLGALHDSPAVSRRGTQRGGIPVTAVDSVRRFQEEGTQTPRAHRYTDASKFERRLNDLEVRHPHQRRNTTLSTSSHHNNGEVATEYDPGASQRQVQSSMHGSRPSSWQDECSNQRSWPNEFLDAATVQKKGQPHRFADQKGSMMNRTTSDEQAQRSAQHLGPHSRHGGQIVHSAPSRHAYQESSSEESCMWVPSDGEEDMENTPVLTYQSNDMNRKSPTPRNPRASRLEPAASDRRSYFEF</sequence>
<feature type="region of interest" description="Disordered" evidence="1">
    <location>
        <begin position="960"/>
        <end position="1002"/>
    </location>
</feature>
<feature type="compositionally biased region" description="Low complexity" evidence="1">
    <location>
        <begin position="1738"/>
        <end position="1750"/>
    </location>
</feature>
<feature type="compositionally biased region" description="Basic and acidic residues" evidence="1">
    <location>
        <begin position="200"/>
        <end position="211"/>
    </location>
</feature>
<dbReference type="Proteomes" id="UP001500131">
    <property type="component" value="Unassembled WGS sequence"/>
</dbReference>
<evidence type="ECO:0000256" key="1">
    <source>
        <dbReference type="SAM" id="MobiDB-lite"/>
    </source>
</evidence>
<dbReference type="SUPFAM" id="SSF56112">
    <property type="entry name" value="Protein kinase-like (PK-like)"/>
    <property type="match status" value="1"/>
</dbReference>
<keyword evidence="4" id="KW-1185">Reference proteome</keyword>
<dbReference type="InterPro" id="IPR000719">
    <property type="entry name" value="Prot_kinase_dom"/>
</dbReference>
<feature type="compositionally biased region" description="Polar residues" evidence="1">
    <location>
        <begin position="1850"/>
        <end position="1859"/>
    </location>
</feature>
<feature type="region of interest" description="Disordered" evidence="1">
    <location>
        <begin position="603"/>
        <end position="629"/>
    </location>
</feature>
<feature type="compositionally biased region" description="Basic and acidic residues" evidence="1">
    <location>
        <begin position="1826"/>
        <end position="1844"/>
    </location>
</feature>
<dbReference type="EMBL" id="JBAMZK010000034">
    <property type="protein sequence ID" value="KAL0496702.1"/>
    <property type="molecule type" value="Genomic_DNA"/>
</dbReference>
<dbReference type="InterPro" id="IPR011009">
    <property type="entry name" value="Kinase-like_dom_sf"/>
</dbReference>
<feature type="compositionally biased region" description="Basic and acidic residues" evidence="1">
    <location>
        <begin position="2014"/>
        <end position="2023"/>
    </location>
</feature>
<feature type="region of interest" description="Disordered" evidence="1">
    <location>
        <begin position="1738"/>
        <end position="1758"/>
    </location>
</feature>
<feature type="compositionally biased region" description="Basic and acidic residues" evidence="1">
    <location>
        <begin position="1212"/>
        <end position="1221"/>
    </location>
</feature>
<proteinExistence type="predicted"/>
<evidence type="ECO:0000313" key="4">
    <source>
        <dbReference type="Proteomes" id="UP001500131"/>
    </source>
</evidence>
<feature type="region of interest" description="Disordered" evidence="1">
    <location>
        <begin position="1909"/>
        <end position="2023"/>
    </location>
</feature>
<feature type="region of interest" description="Disordered" evidence="1">
    <location>
        <begin position="1"/>
        <end position="49"/>
    </location>
</feature>
<feature type="compositionally biased region" description="Polar residues" evidence="1">
    <location>
        <begin position="1873"/>
        <end position="1896"/>
    </location>
</feature>
<gene>
    <name evidence="3" type="ORF">Q4I31_006531</name>
</gene>
<dbReference type="GO" id="GO:0005524">
    <property type="term" value="F:ATP binding"/>
    <property type="evidence" value="ECO:0007669"/>
    <property type="project" value="InterPro"/>
</dbReference>
<name>A0AAW3A158_9TRYP</name>
<dbReference type="GO" id="GO:0004672">
    <property type="term" value="F:protein kinase activity"/>
    <property type="evidence" value="ECO:0007669"/>
    <property type="project" value="InterPro"/>
</dbReference>